<sequence>MKKVWIAIVLLVVFLGAAFVLQLKTVTSNAEQLDVQILNRAAVSSPNIKLGNRVKMNADLFGGKFMYKQTKDINGYIIPWSDTYASYTGLGNDVQAGRMGETNGSTVFAEGTSQKMLQFYNPDISYGAINNDLQKLSDDLKKVMEVAISFDKSYELQDILEKIPSNLNIAWLWVVSENTDGVLDMDQVYGFEGLQKPVDHVPDSKVYQANYRNFVAGLDSLRTNSSKADTLYEVYSKLDLNAVKFKGIILTGQATNFKQIAGQSFIRASEIGATADIVPYIKPYK</sequence>
<keyword evidence="3" id="KW-1185">Reference proteome</keyword>
<dbReference type="InterPro" id="IPR025672">
    <property type="entry name" value="Sigma_reg_C_dom"/>
</dbReference>
<reference evidence="2 3" key="1">
    <citation type="journal article" date="2014" name="Int. J. Syst. Evol. Microbiol.">
        <title>Listeria floridensis sp. nov., Listeria aquatica sp. nov., Listeria cornellensis sp. nov., Listeria riparia sp. nov. and Listeria grandensis sp. nov., from agricultural and natural environments.</title>
        <authorList>
            <person name="den Bakker H.C."/>
            <person name="Warchocki S."/>
            <person name="Wright E.M."/>
            <person name="Allred A.F."/>
            <person name="Ahlstrom C."/>
            <person name="Manuel C.S."/>
            <person name="Stasiewicz M.J."/>
            <person name="Burrell A."/>
            <person name="Roof S."/>
            <person name="Strawn L."/>
            <person name="Fortes E.D."/>
            <person name="Nightingale K.K."/>
            <person name="Kephart D."/>
            <person name="Wiedmann M."/>
        </authorList>
    </citation>
    <scope>NUCLEOTIDE SEQUENCE [LARGE SCALE GENOMIC DNA]</scope>
    <source>
        <strain evidence="3">FSL F6-969</strain>
    </source>
</reference>
<name>W7BMA4_9LIST</name>
<comment type="caution">
    <text evidence="2">The sequence shown here is derived from an EMBL/GenBank/DDBJ whole genome shotgun (WGS) entry which is preliminary data.</text>
</comment>
<feature type="domain" description="Sigma factor regulator C-terminal" evidence="1">
    <location>
        <begin position="141"/>
        <end position="272"/>
    </location>
</feature>
<organism evidence="2 3">
    <name type="scientific">Listeria cornellensis FSL F6-0969</name>
    <dbReference type="NCBI Taxonomy" id="1265820"/>
    <lineage>
        <taxon>Bacteria</taxon>
        <taxon>Bacillati</taxon>
        <taxon>Bacillota</taxon>
        <taxon>Bacilli</taxon>
        <taxon>Bacillales</taxon>
        <taxon>Listeriaceae</taxon>
        <taxon>Listeria</taxon>
    </lineage>
</organism>
<dbReference type="EMBL" id="AODE01000023">
    <property type="protein sequence ID" value="EUJ28089.1"/>
    <property type="molecule type" value="Genomic_DNA"/>
</dbReference>
<dbReference type="OrthoDB" id="1730160at2"/>
<dbReference type="Pfam" id="PF13791">
    <property type="entry name" value="Sigma_reg_C"/>
    <property type="match status" value="1"/>
</dbReference>
<protein>
    <recommendedName>
        <fullName evidence="1">Sigma factor regulator C-terminal domain-containing protein</fullName>
    </recommendedName>
</protein>
<dbReference type="PATRIC" id="fig|1265820.5.peg.2430"/>
<evidence type="ECO:0000259" key="1">
    <source>
        <dbReference type="Pfam" id="PF13791"/>
    </source>
</evidence>
<evidence type="ECO:0000313" key="3">
    <source>
        <dbReference type="Proteomes" id="UP000019254"/>
    </source>
</evidence>
<dbReference type="Proteomes" id="UP000019254">
    <property type="component" value="Unassembled WGS sequence"/>
</dbReference>
<proteinExistence type="predicted"/>
<gene>
    <name evidence="2" type="ORF">PCORN_12312</name>
</gene>
<dbReference type="AlphaFoldDB" id="W7BMA4"/>
<accession>W7BMA4</accession>
<dbReference type="STRING" id="1265820.PCORN_12312"/>
<evidence type="ECO:0000313" key="2">
    <source>
        <dbReference type="EMBL" id="EUJ28089.1"/>
    </source>
</evidence>